<gene>
    <name evidence="6" type="ORF">IW256_000323</name>
</gene>
<sequence>MLKKLAATGVLGFAVTGALMLSSSPASADVNDEVLTGNVINVPVKVNAPIVVCGNNIVAVGHILAGCQGTNGGSGY</sequence>
<protein>
    <recommendedName>
        <fullName evidence="5">Chaplin domain-containing protein</fullName>
    </recommendedName>
</protein>
<evidence type="ECO:0000259" key="5">
    <source>
        <dbReference type="Pfam" id="PF03777"/>
    </source>
</evidence>
<keyword evidence="1" id="KW-0134">Cell wall</keyword>
<keyword evidence="7" id="KW-1185">Reference proteome</keyword>
<dbReference type="InterPro" id="IPR005528">
    <property type="entry name" value="ChpA-H"/>
</dbReference>
<accession>A0A931GGD0</accession>
<dbReference type="AlphaFoldDB" id="A0A931GGD0"/>
<dbReference type="RefSeq" id="WP_197009244.1">
    <property type="nucleotide sequence ID" value="NZ_BAABES010000017.1"/>
</dbReference>
<reference evidence="6" key="1">
    <citation type="submission" date="2020-11" db="EMBL/GenBank/DDBJ databases">
        <title>Sequencing the genomes of 1000 actinobacteria strains.</title>
        <authorList>
            <person name="Klenk H.-P."/>
        </authorList>
    </citation>
    <scope>NUCLEOTIDE SEQUENCE</scope>
    <source>
        <strain evidence="6">DSM 43175</strain>
    </source>
</reference>
<dbReference type="EMBL" id="JADOUA010000001">
    <property type="protein sequence ID" value="MBG6086210.1"/>
    <property type="molecule type" value="Genomic_DNA"/>
</dbReference>
<dbReference type="Pfam" id="PF03777">
    <property type="entry name" value="ChpA-C"/>
    <property type="match status" value="1"/>
</dbReference>
<dbReference type="GO" id="GO:0007155">
    <property type="term" value="P:cell adhesion"/>
    <property type="evidence" value="ECO:0007669"/>
    <property type="project" value="UniProtKB-KW"/>
</dbReference>
<keyword evidence="1" id="KW-0964">Secreted</keyword>
<evidence type="ECO:0000313" key="6">
    <source>
        <dbReference type="EMBL" id="MBG6086210.1"/>
    </source>
</evidence>
<name>A0A931GGD0_9ACTN</name>
<evidence type="ECO:0000256" key="1">
    <source>
        <dbReference type="ARBA" id="ARBA00022512"/>
    </source>
</evidence>
<feature type="domain" description="Chaplin" evidence="5">
    <location>
        <begin position="32"/>
        <end position="62"/>
    </location>
</feature>
<evidence type="ECO:0000256" key="4">
    <source>
        <dbReference type="SAM" id="SignalP"/>
    </source>
</evidence>
<comment type="caution">
    <text evidence="6">The sequence shown here is derived from an EMBL/GenBank/DDBJ whole genome shotgun (WGS) entry which is preliminary data.</text>
</comment>
<proteinExistence type="predicted"/>
<dbReference type="Proteomes" id="UP000614047">
    <property type="component" value="Unassembled WGS sequence"/>
</dbReference>
<evidence type="ECO:0000256" key="3">
    <source>
        <dbReference type="ARBA" id="ARBA00023087"/>
    </source>
</evidence>
<evidence type="ECO:0000256" key="2">
    <source>
        <dbReference type="ARBA" id="ARBA00022889"/>
    </source>
</evidence>
<keyword evidence="3" id="KW-0034">Amyloid</keyword>
<keyword evidence="4" id="KW-0732">Signal</keyword>
<evidence type="ECO:0000313" key="7">
    <source>
        <dbReference type="Proteomes" id="UP000614047"/>
    </source>
</evidence>
<organism evidence="6 7">
    <name type="scientific">Actinomadura viridis</name>
    <dbReference type="NCBI Taxonomy" id="58110"/>
    <lineage>
        <taxon>Bacteria</taxon>
        <taxon>Bacillati</taxon>
        <taxon>Actinomycetota</taxon>
        <taxon>Actinomycetes</taxon>
        <taxon>Streptosporangiales</taxon>
        <taxon>Thermomonosporaceae</taxon>
        <taxon>Actinomadura</taxon>
    </lineage>
</organism>
<keyword evidence="2" id="KW-0130">Cell adhesion</keyword>
<feature type="signal peptide" evidence="4">
    <location>
        <begin position="1"/>
        <end position="28"/>
    </location>
</feature>
<feature type="chain" id="PRO_5037174203" description="Chaplin domain-containing protein" evidence="4">
    <location>
        <begin position="29"/>
        <end position="76"/>
    </location>
</feature>